<feature type="domain" description="Retroviral polymerase SH3-like" evidence="5">
    <location>
        <begin position="967"/>
        <end position="1011"/>
    </location>
</feature>
<dbReference type="InterPro" id="IPR036397">
    <property type="entry name" value="RNaseH_sf"/>
</dbReference>
<feature type="compositionally biased region" description="Basic and acidic residues" evidence="2">
    <location>
        <begin position="1106"/>
        <end position="1118"/>
    </location>
</feature>
<dbReference type="Pfam" id="PF07727">
    <property type="entry name" value="RVT_2"/>
    <property type="match status" value="1"/>
</dbReference>
<evidence type="ECO:0000259" key="5">
    <source>
        <dbReference type="Pfam" id="PF25597"/>
    </source>
</evidence>
<feature type="coiled-coil region" evidence="1">
    <location>
        <begin position="1573"/>
        <end position="1600"/>
    </location>
</feature>
<feature type="region of interest" description="Disordered" evidence="2">
    <location>
        <begin position="348"/>
        <end position="374"/>
    </location>
</feature>
<dbReference type="InterPro" id="IPR036875">
    <property type="entry name" value="Znf_CCHC_sf"/>
</dbReference>
<name>A0A699H042_TANCI</name>
<sequence length="1791" mass="204104">VLDLKKANTAQAKEIADLKKRVKKLERKIKSRTSSLKILWKVGSTTRVESSKDKESLGDQEDASKQRRMIDNINQNVEITLVDETQGRMNEEEMFGVNDLDGDEVIVDATAGEEVEQGIKVAKKEVSTAGLVTTADEVVTTTKDIEVTSATTTLQIYKDELTLAQTLIKIKANKPKESGVIIQELKPEKPLKKKDQITLDEEVARKLEAQMKAKMEKEERIAREKDEANIALFAKWDDVQAIMDVDHELAKRLQAKEQGELTIKERSKLFVELINERKKHFARLRVEEKRRKPPTKTQKRKIMSTYLKNMAGFTHNQLKNKSFKEVQKAFDNSISWINSFVPMVKDRAEGSKTRAERSSKREGEELDSDKSKKQKLDDRLRDLVMDESYKSKYSIHPISNKMYQDLNPLYWWPNMKADIAMYVIWKWEGITMDFVNGLPRTPSGSSWDRHFPLVEFTYNNSYHARIKASPYEALYERKCRSPVCWSEVGDSQLTDPELLRDTTEKIVQIKNHLKLVIWYCLSVRIKRLHDDLRVTATEEETDLETAQTTTTAKLPILKQENGNSFIPAAQTTTADGTSNTLILGLVAIEEKDAKTLFTTIQTNFGDNEAIKKTQKTLLKQMYKNFSSPRTYTNEVNTAYRVSNANTQVRPASTPASTASTQKTGRKITINGSDTARYDKSKVECFNCHKLGYFTRECRQPKNQDSRNMNQNSFRRTVNVEETTSNAMVAIDGAGFDWSYMVDDKVPTNMALMDFLDAKVYNDKTCSKTHLKSFKTLKTQLDDLRIEFKKSEFNLATYKRGLASVEEQLVFYKKNEVIFWLFSPPKLDLFNSGLEEFQQPEFEGYGPKTSNSVSEDISNDVKESPNAPLVKELKSDDKHMTKNMSYLSEYEEIDGGYVGLEETPKEEAWAYKFQNYEQTSKGKSCKRVLVIKPNNKTSCELFNGRTSSLRFMRAFGYPVTILNTLDPLGKFNRKAVEGFFVGYFVNSKAFRVFNSGTRIVEETFHITFLKNKPNVAGSGPTWLFDIDTLTKSMNYKPVVTGNQSNGSAGKARVKTVPDKVIHSHHYGLKIHYSLLVLRILLVLDINHQGEEKKDGEGPGNIDSEVPNTKEPRINQDKDANVNSTDNINAVSSTINAADIEDNVVDENIVYGCADDPNMPNLEEIVYSDDDEEVGAKVDMTNLDTNISISPILIAKIHKDHPVEQIVRDLHSAPKTRRMTKNVTNYVYQMNVKSAFMYSRIEEEVYVYQPLGFEDPEFPNRVYKVEKELYGLHQALRAWYETLSTYLLDNGFHRGLQVTQKDNGIFISQDKYVDEILKKFGFSTVKIASTPMESSKPLLKDKMLKIFQVTPKISHLYDVKRIFKYLKVQPKLGLWYPKDLPFNLEAYTDGDYAVANSTIEAKYVAASNCYGQVNTVNGEEQIQALVDKKMVIITTTSARSDLQLKDDKGGVKQVEGMFKHKEIYVTTSHTKKVFANIKRQGKDFSGRVTPLFPTMLRKQKTKKPRRKDFELPKTSVPTKVVADEAVYEEMYDSVEKAITATGLDAESKEDRLILTELMELCTQLQSIVLALETTKTNQALEIRSLKRRVKKLEKKANKRTHKLSRLYKIGSSRRIKSLDEASLGDQDDASKQERIIDSLDADEGVTLIDEAHGRNDQVMFDTGVLMMKKLLLKRRLALLIQLLLVILAALKSAKPMVKEPSVPKAKGIVMQDPDETTTRTTTTVPSQSSKDKGKAKLIEPEKPLKKKDQIMIDEEVARNLKSQLKAELEEEETIARQKKEEDNIALITEWDDV</sequence>
<dbReference type="Pfam" id="PF17921">
    <property type="entry name" value="Integrase_H2C2"/>
    <property type="match status" value="1"/>
</dbReference>
<evidence type="ECO:0008006" key="7">
    <source>
        <dbReference type="Google" id="ProtNLM"/>
    </source>
</evidence>
<feature type="coiled-coil region" evidence="1">
    <location>
        <begin position="8"/>
        <end position="35"/>
    </location>
</feature>
<evidence type="ECO:0000256" key="2">
    <source>
        <dbReference type="SAM" id="MobiDB-lite"/>
    </source>
</evidence>
<reference evidence="6" key="1">
    <citation type="journal article" date="2019" name="Sci. Rep.">
        <title>Draft genome of Tanacetum cinerariifolium, the natural source of mosquito coil.</title>
        <authorList>
            <person name="Yamashiro T."/>
            <person name="Shiraishi A."/>
            <person name="Satake H."/>
            <person name="Nakayama K."/>
        </authorList>
    </citation>
    <scope>NUCLEOTIDE SEQUENCE</scope>
</reference>
<dbReference type="Pfam" id="PF25597">
    <property type="entry name" value="SH3_retrovirus"/>
    <property type="match status" value="1"/>
</dbReference>
<evidence type="ECO:0000256" key="1">
    <source>
        <dbReference type="SAM" id="Coils"/>
    </source>
</evidence>
<feature type="region of interest" description="Disordered" evidence="2">
    <location>
        <begin position="1709"/>
        <end position="1739"/>
    </location>
</feature>
<gene>
    <name evidence="6" type="ORF">Tci_267216</name>
</gene>
<dbReference type="PANTHER" id="PTHR45835:SF99">
    <property type="entry name" value="CHROMO DOMAIN-CONTAINING PROTEIN-RELATED"/>
    <property type="match status" value="1"/>
</dbReference>
<dbReference type="SUPFAM" id="SSF57756">
    <property type="entry name" value="Retrovirus zinc finger-like domains"/>
    <property type="match status" value="1"/>
</dbReference>
<proteinExistence type="predicted"/>
<dbReference type="InterPro" id="IPR057670">
    <property type="entry name" value="SH3_retrovirus"/>
</dbReference>
<dbReference type="PANTHER" id="PTHR45835">
    <property type="entry name" value="YALI0A06105P"/>
    <property type="match status" value="1"/>
</dbReference>
<dbReference type="InterPro" id="IPR041588">
    <property type="entry name" value="Integrase_H2C2"/>
</dbReference>
<dbReference type="GO" id="GO:0008270">
    <property type="term" value="F:zinc ion binding"/>
    <property type="evidence" value="ECO:0007669"/>
    <property type="project" value="InterPro"/>
</dbReference>
<organism evidence="6">
    <name type="scientific">Tanacetum cinerariifolium</name>
    <name type="common">Dalmatian daisy</name>
    <name type="synonym">Chrysanthemum cinerariifolium</name>
    <dbReference type="NCBI Taxonomy" id="118510"/>
    <lineage>
        <taxon>Eukaryota</taxon>
        <taxon>Viridiplantae</taxon>
        <taxon>Streptophyta</taxon>
        <taxon>Embryophyta</taxon>
        <taxon>Tracheophyta</taxon>
        <taxon>Spermatophyta</taxon>
        <taxon>Magnoliopsida</taxon>
        <taxon>eudicotyledons</taxon>
        <taxon>Gunneridae</taxon>
        <taxon>Pentapetalae</taxon>
        <taxon>asterids</taxon>
        <taxon>campanulids</taxon>
        <taxon>Asterales</taxon>
        <taxon>Asteraceae</taxon>
        <taxon>Asteroideae</taxon>
        <taxon>Anthemideae</taxon>
        <taxon>Anthemidinae</taxon>
        <taxon>Tanacetum</taxon>
    </lineage>
</organism>
<feature type="compositionally biased region" description="Basic and acidic residues" evidence="2">
    <location>
        <begin position="1727"/>
        <end position="1739"/>
    </location>
</feature>
<evidence type="ECO:0000259" key="4">
    <source>
        <dbReference type="Pfam" id="PF17921"/>
    </source>
</evidence>
<feature type="coiled-coil region" evidence="1">
    <location>
        <begin position="1752"/>
        <end position="1779"/>
    </location>
</feature>
<evidence type="ECO:0000259" key="3">
    <source>
        <dbReference type="Pfam" id="PF07727"/>
    </source>
</evidence>
<feature type="domain" description="Reverse transcriptase Ty1/copia-type" evidence="3">
    <location>
        <begin position="1223"/>
        <end position="1292"/>
    </location>
</feature>
<accession>A0A699H042</accession>
<feature type="domain" description="Integrase zinc-binding" evidence="4">
    <location>
        <begin position="377"/>
        <end position="423"/>
    </location>
</feature>
<comment type="caution">
    <text evidence="6">The sequence shown here is derived from an EMBL/GenBank/DDBJ whole genome shotgun (WGS) entry which is preliminary data.</text>
</comment>
<evidence type="ECO:0000313" key="6">
    <source>
        <dbReference type="EMBL" id="GEW95240.1"/>
    </source>
</evidence>
<protein>
    <recommendedName>
        <fullName evidence="7">Reverse transcriptase Ty1/copia-type domain-containing protein</fullName>
    </recommendedName>
</protein>
<keyword evidence="1" id="KW-0175">Coiled coil</keyword>
<dbReference type="GO" id="GO:0003676">
    <property type="term" value="F:nucleic acid binding"/>
    <property type="evidence" value="ECO:0007669"/>
    <property type="project" value="InterPro"/>
</dbReference>
<dbReference type="Gene3D" id="1.10.340.70">
    <property type="match status" value="1"/>
</dbReference>
<dbReference type="InterPro" id="IPR013103">
    <property type="entry name" value="RVT_2"/>
</dbReference>
<feature type="region of interest" description="Disordered" evidence="2">
    <location>
        <begin position="1089"/>
        <end position="1124"/>
    </location>
</feature>
<feature type="non-terminal residue" evidence="6">
    <location>
        <position position="1"/>
    </location>
</feature>
<dbReference type="Gene3D" id="3.30.420.10">
    <property type="entry name" value="Ribonuclease H-like superfamily/Ribonuclease H"/>
    <property type="match status" value="1"/>
</dbReference>
<dbReference type="EMBL" id="BKCJ010081973">
    <property type="protein sequence ID" value="GEW95240.1"/>
    <property type="molecule type" value="Genomic_DNA"/>
</dbReference>